<accession>A0A7R8UKM0</accession>
<dbReference type="InterPro" id="IPR031311">
    <property type="entry name" value="CHIT_BIND_RR_consensus"/>
</dbReference>
<dbReference type="OMA" id="RYAFETT"/>
<dbReference type="InterPro" id="IPR050468">
    <property type="entry name" value="Cuticle_Struct_Prot"/>
</dbReference>
<dbReference type="GO" id="GO:0062129">
    <property type="term" value="C:chitin-based extracellular matrix"/>
    <property type="evidence" value="ECO:0007669"/>
    <property type="project" value="TreeGrafter"/>
</dbReference>
<dbReference type="PROSITE" id="PS00233">
    <property type="entry name" value="CHIT_BIND_RR_1"/>
    <property type="match status" value="1"/>
</dbReference>
<keyword evidence="1 2" id="KW-0193">Cuticle</keyword>
<dbReference type="FunCoup" id="A0A7R8UKM0">
    <property type="interactions" value="60"/>
</dbReference>
<dbReference type="OrthoDB" id="6343684at2759"/>
<dbReference type="InterPro" id="IPR000618">
    <property type="entry name" value="Insect_cuticle"/>
</dbReference>
<gene>
    <name evidence="4" type="ORF">HERILL_LOCUS5470</name>
</gene>
<dbReference type="AlphaFoldDB" id="A0A7R8UKM0"/>
<feature type="chain" id="PRO_5031504769" evidence="3">
    <location>
        <begin position="17"/>
        <end position="121"/>
    </location>
</feature>
<keyword evidence="5" id="KW-1185">Reference proteome</keyword>
<dbReference type="Pfam" id="PF00379">
    <property type="entry name" value="Chitin_bind_4"/>
    <property type="match status" value="1"/>
</dbReference>
<sequence length="121" mass="12999">MYKLIVVAVLLGLAAADHINKDAETKSLTNDISPDGQFRYAFETTNGISAQESGNADGAQGSASWISPEGEAVQLAYVADANGYQPTGSHIPVAPPVPEAILRALEWIRTHPPKDEPQRRF</sequence>
<reference evidence="4 5" key="1">
    <citation type="submission" date="2020-11" db="EMBL/GenBank/DDBJ databases">
        <authorList>
            <person name="Wallbank WR R."/>
            <person name="Pardo Diaz C."/>
            <person name="Kozak K."/>
            <person name="Martin S."/>
            <person name="Jiggins C."/>
            <person name="Moest M."/>
            <person name="Warren A I."/>
            <person name="Generalovic N T."/>
            <person name="Byers J.R.P. K."/>
            <person name="Montejo-Kovacevich G."/>
            <person name="Yen C E."/>
        </authorList>
    </citation>
    <scope>NUCLEOTIDE SEQUENCE [LARGE SCALE GENOMIC DNA]</scope>
</reference>
<dbReference type="PRINTS" id="PR00947">
    <property type="entry name" value="CUTICLE"/>
</dbReference>
<dbReference type="GO" id="GO:0008010">
    <property type="term" value="F:structural constituent of chitin-based larval cuticle"/>
    <property type="evidence" value="ECO:0007669"/>
    <property type="project" value="TreeGrafter"/>
</dbReference>
<proteinExistence type="predicted"/>
<dbReference type="InParanoid" id="A0A7R8UKM0"/>
<dbReference type="Proteomes" id="UP000594454">
    <property type="component" value="Chromosome 2"/>
</dbReference>
<evidence type="ECO:0000256" key="1">
    <source>
        <dbReference type="ARBA" id="ARBA00022460"/>
    </source>
</evidence>
<keyword evidence="3" id="KW-0732">Signal</keyword>
<dbReference type="EMBL" id="LR899010">
    <property type="protein sequence ID" value="CAD7082435.1"/>
    <property type="molecule type" value="Genomic_DNA"/>
</dbReference>
<dbReference type="PANTHER" id="PTHR10380">
    <property type="entry name" value="CUTICLE PROTEIN"/>
    <property type="match status" value="1"/>
</dbReference>
<protein>
    <submittedName>
        <fullName evidence="4">Uncharacterized protein</fullName>
    </submittedName>
</protein>
<name>A0A7R8UKM0_HERIL</name>
<feature type="signal peptide" evidence="3">
    <location>
        <begin position="1"/>
        <end position="16"/>
    </location>
</feature>
<dbReference type="PANTHER" id="PTHR10380:SF237">
    <property type="entry name" value="CUTICULAR PROTEIN 65AU, ISOFORM A-RELATED"/>
    <property type="match status" value="1"/>
</dbReference>
<evidence type="ECO:0000256" key="2">
    <source>
        <dbReference type="PROSITE-ProRule" id="PRU00497"/>
    </source>
</evidence>
<dbReference type="PROSITE" id="PS51155">
    <property type="entry name" value="CHIT_BIND_RR_2"/>
    <property type="match status" value="1"/>
</dbReference>
<evidence type="ECO:0000313" key="4">
    <source>
        <dbReference type="EMBL" id="CAD7082435.1"/>
    </source>
</evidence>
<evidence type="ECO:0000313" key="5">
    <source>
        <dbReference type="Proteomes" id="UP000594454"/>
    </source>
</evidence>
<evidence type="ECO:0000256" key="3">
    <source>
        <dbReference type="SAM" id="SignalP"/>
    </source>
</evidence>
<organism evidence="4 5">
    <name type="scientific">Hermetia illucens</name>
    <name type="common">Black soldier fly</name>
    <dbReference type="NCBI Taxonomy" id="343691"/>
    <lineage>
        <taxon>Eukaryota</taxon>
        <taxon>Metazoa</taxon>
        <taxon>Ecdysozoa</taxon>
        <taxon>Arthropoda</taxon>
        <taxon>Hexapoda</taxon>
        <taxon>Insecta</taxon>
        <taxon>Pterygota</taxon>
        <taxon>Neoptera</taxon>
        <taxon>Endopterygota</taxon>
        <taxon>Diptera</taxon>
        <taxon>Brachycera</taxon>
        <taxon>Stratiomyomorpha</taxon>
        <taxon>Stratiomyidae</taxon>
        <taxon>Hermetiinae</taxon>
        <taxon>Hermetia</taxon>
    </lineage>
</organism>